<evidence type="ECO:0000313" key="2">
    <source>
        <dbReference type="Proteomes" id="UP001271723"/>
    </source>
</evidence>
<proteinExistence type="predicted"/>
<dbReference type="EMBL" id="JARAVY010000014">
    <property type="protein sequence ID" value="MDX2913369.1"/>
    <property type="molecule type" value="Genomic_DNA"/>
</dbReference>
<protein>
    <submittedName>
        <fullName evidence="1">Uncharacterized protein</fullName>
    </submittedName>
</protein>
<reference evidence="1 2" key="1">
    <citation type="journal article" date="2023" name="Microb. Genom.">
        <title>Mesoterricola silvestris gen. nov., sp. nov., Mesoterricola sediminis sp. nov., Geothrix oryzae sp. nov., Geothrix edaphica sp. nov., Geothrix rubra sp. nov., and Geothrix limicola sp. nov., six novel members of Acidobacteriota isolated from soils.</title>
        <authorList>
            <person name="Weisberg A.J."/>
            <person name="Pearce E."/>
            <person name="Kramer C.G."/>
            <person name="Chang J.H."/>
            <person name="Clarke C.R."/>
        </authorList>
    </citation>
    <scope>NUCLEOTIDE SEQUENCE [LARGE SCALE GENOMIC DNA]</scope>
    <source>
        <strain evidence="1 2">NRRL_B-2795</strain>
    </source>
</reference>
<dbReference type="Proteomes" id="UP001271723">
    <property type="component" value="Unassembled WGS sequence"/>
</dbReference>
<organism evidence="1 2">
    <name type="scientific">Streptomyces griseiscabiei</name>
    <dbReference type="NCBI Taxonomy" id="2993540"/>
    <lineage>
        <taxon>Bacteria</taxon>
        <taxon>Bacillati</taxon>
        <taxon>Actinomycetota</taxon>
        <taxon>Actinomycetes</taxon>
        <taxon>Kitasatosporales</taxon>
        <taxon>Streptomycetaceae</taxon>
        <taxon>Streptomyces</taxon>
    </lineage>
</organism>
<accession>A0ABU4LCB9</accession>
<keyword evidence="2" id="KW-1185">Reference proteome</keyword>
<name>A0ABU4LCB9_9ACTN</name>
<comment type="caution">
    <text evidence="1">The sequence shown here is derived from an EMBL/GenBank/DDBJ whole genome shotgun (WGS) entry which is preliminary data.</text>
</comment>
<gene>
    <name evidence="1" type="ORF">PV517_32465</name>
</gene>
<sequence length="139" mass="13484">MDEDHGLLDAGHGREDGLHLGGFDALAVDLDLVVGAADEVQAAVGPAAHQVAGAVHPGSGRTVGVGDEPFGGGAGPVEIAARELDAREVQLTGDAVRHRSQGRIEDVGAGVVGGCADGDGLAGHTGVGGGGDRELGGAV</sequence>
<evidence type="ECO:0000313" key="1">
    <source>
        <dbReference type="EMBL" id="MDX2913369.1"/>
    </source>
</evidence>